<organism evidence="1 2">
    <name type="scientific">Plakobranchus ocellatus</name>
    <dbReference type="NCBI Taxonomy" id="259542"/>
    <lineage>
        <taxon>Eukaryota</taxon>
        <taxon>Metazoa</taxon>
        <taxon>Spiralia</taxon>
        <taxon>Lophotrochozoa</taxon>
        <taxon>Mollusca</taxon>
        <taxon>Gastropoda</taxon>
        <taxon>Heterobranchia</taxon>
        <taxon>Euthyneura</taxon>
        <taxon>Panpulmonata</taxon>
        <taxon>Sacoglossa</taxon>
        <taxon>Placobranchoidea</taxon>
        <taxon>Plakobranchidae</taxon>
        <taxon>Plakobranchus</taxon>
    </lineage>
</organism>
<name>A0AAV4BQM3_9GAST</name>
<comment type="caution">
    <text evidence="1">The sequence shown here is derived from an EMBL/GenBank/DDBJ whole genome shotgun (WGS) entry which is preliminary data.</text>
</comment>
<sequence length="106" mass="12211">MLNVLHVTSDSGFRIFWLGQTNAECSTCDVRLLHLLARTDQCWKFYMWHQTQAIASSVWDRPMLNVLHVTSDSGFRIFWLGQTNAECSTCDIRLRHLHLLAGADQC</sequence>
<accession>A0AAV4BQM3</accession>
<protein>
    <submittedName>
        <fullName evidence="1">Uncharacterized protein</fullName>
    </submittedName>
</protein>
<dbReference type="EMBL" id="BLXT01005251">
    <property type="protein sequence ID" value="GFO21272.1"/>
    <property type="molecule type" value="Genomic_DNA"/>
</dbReference>
<gene>
    <name evidence="1" type="ORF">PoB_004777700</name>
</gene>
<reference evidence="1 2" key="1">
    <citation type="journal article" date="2021" name="Elife">
        <title>Chloroplast acquisition without the gene transfer in kleptoplastic sea slugs, Plakobranchus ocellatus.</title>
        <authorList>
            <person name="Maeda T."/>
            <person name="Takahashi S."/>
            <person name="Yoshida T."/>
            <person name="Shimamura S."/>
            <person name="Takaki Y."/>
            <person name="Nagai Y."/>
            <person name="Toyoda A."/>
            <person name="Suzuki Y."/>
            <person name="Arimoto A."/>
            <person name="Ishii H."/>
            <person name="Satoh N."/>
            <person name="Nishiyama T."/>
            <person name="Hasebe M."/>
            <person name="Maruyama T."/>
            <person name="Minagawa J."/>
            <person name="Obokata J."/>
            <person name="Shigenobu S."/>
        </authorList>
    </citation>
    <scope>NUCLEOTIDE SEQUENCE [LARGE SCALE GENOMIC DNA]</scope>
</reference>
<evidence type="ECO:0000313" key="1">
    <source>
        <dbReference type="EMBL" id="GFO21272.1"/>
    </source>
</evidence>
<dbReference type="AlphaFoldDB" id="A0AAV4BQM3"/>
<dbReference type="Proteomes" id="UP000735302">
    <property type="component" value="Unassembled WGS sequence"/>
</dbReference>
<evidence type="ECO:0000313" key="2">
    <source>
        <dbReference type="Proteomes" id="UP000735302"/>
    </source>
</evidence>
<proteinExistence type="predicted"/>
<keyword evidence="2" id="KW-1185">Reference proteome</keyword>